<reference evidence="3" key="2">
    <citation type="submission" date="2017-10" db="EMBL/GenBank/DDBJ databases">
        <authorList>
            <person name="Skurnik M."/>
        </authorList>
    </citation>
    <scope>NUCLEOTIDE SEQUENCE [LARGE SCALE GENOMIC DNA]</scope>
</reference>
<evidence type="ECO:0000313" key="2">
    <source>
        <dbReference type="EMBL" id="VUE36452.1"/>
    </source>
</evidence>
<evidence type="ECO:0000313" key="1">
    <source>
        <dbReference type="EMBL" id="SOK58683.1"/>
    </source>
</evidence>
<dbReference type="Proteomes" id="UP000317227">
    <property type="component" value="Segment"/>
</dbReference>
<dbReference type="OrthoDB" id="35204at10239"/>
<keyword evidence="3" id="KW-1185">Reference proteome</keyword>
<reference evidence="1" key="1">
    <citation type="submission" date="2017-10" db="EMBL/GenBank/DDBJ databases">
        <authorList>
            <person name="Banno H."/>
            <person name="Chua N.-H."/>
        </authorList>
    </citation>
    <scope>NUCLEOTIDE SEQUENCE [LARGE SCALE GENOMIC DNA]</scope>
</reference>
<sequence>MTIKVSGKVTEVKSVEVDISIVELEKASSNLIPGQLLIILKKKLVQKLIEKDGSLDNAKLSWNDNYWEIFDYYDYHHRENKFIKLRDLNNEEKYALSTFNDVSELFRKLQ</sequence>
<dbReference type="Proteomes" id="UP000240931">
    <property type="component" value="Segment"/>
</dbReference>
<dbReference type="KEGG" id="vg:40100824"/>
<accession>A0A2C9CXV9</accession>
<name>A0A2C9CXV9_9CAUD</name>
<dbReference type="RefSeq" id="YP_009624016.1">
    <property type="nucleotide sequence ID" value="NC_042116.1"/>
</dbReference>
<dbReference type="EMBL" id="LT960551">
    <property type="protein sequence ID" value="SOK58683.1"/>
    <property type="molecule type" value="Genomic_DNA"/>
</dbReference>
<dbReference type="GeneID" id="40100824"/>
<evidence type="ECO:0000313" key="3">
    <source>
        <dbReference type="Proteomes" id="UP000240931"/>
    </source>
</evidence>
<proteinExistence type="predicted"/>
<evidence type="ECO:0000313" key="4">
    <source>
        <dbReference type="Proteomes" id="UP000317227"/>
    </source>
</evidence>
<dbReference type="EMBL" id="LR596615">
    <property type="protein sequence ID" value="VUE36452.1"/>
    <property type="molecule type" value="Genomic_DNA"/>
</dbReference>
<organism evidence="1 3">
    <name type="scientific">Yersinia phage fHe-Yen9-04</name>
    <dbReference type="NCBI Taxonomy" id="2052742"/>
    <lineage>
        <taxon>Viruses</taxon>
        <taxon>Duplodnaviria</taxon>
        <taxon>Heunggongvirae</taxon>
        <taxon>Uroviricota</taxon>
        <taxon>Caudoviricetes</taxon>
        <taxon>Eneladusvirus</taxon>
        <taxon>Eneladusvirus Yen904</taxon>
    </lineage>
</organism>
<protein>
    <submittedName>
        <fullName evidence="1">Uncharacterized protein</fullName>
    </submittedName>
</protein>
<gene>
    <name evidence="1" type="primary">g406</name>
</gene>
<reference evidence="2 4" key="3">
    <citation type="submission" date="2019-06" db="EMBL/GenBank/DDBJ databases">
        <authorList>
            <person name="Bower L."/>
            <person name="Leinonen R."/>
        </authorList>
    </citation>
    <scope>NUCLEOTIDE SEQUENCE [LARGE SCALE GENOMIC DNA]</scope>
</reference>